<dbReference type="InterPro" id="IPR013321">
    <property type="entry name" value="Arc_rbn_hlx_hlx"/>
</dbReference>
<dbReference type="RefSeq" id="WP_047847445.1">
    <property type="nucleotide sequence ID" value="NZ_AEJF01000092.1"/>
</dbReference>
<dbReference type="InterPro" id="IPR053853">
    <property type="entry name" value="FitA-like_RHH"/>
</dbReference>
<evidence type="ECO:0000259" key="1">
    <source>
        <dbReference type="Pfam" id="PF22513"/>
    </source>
</evidence>
<evidence type="ECO:0000313" key="3">
    <source>
        <dbReference type="Proteomes" id="UP000035963"/>
    </source>
</evidence>
<feature type="domain" description="Antitoxin FitA-like ribbon-helix-helix" evidence="1">
    <location>
        <begin position="2"/>
        <end position="40"/>
    </location>
</feature>
<dbReference type="SUPFAM" id="SSF47598">
    <property type="entry name" value="Ribbon-helix-helix"/>
    <property type="match status" value="1"/>
</dbReference>
<dbReference type="EMBL" id="AEJF01000092">
    <property type="protein sequence ID" value="KLU25465.1"/>
    <property type="molecule type" value="Genomic_DNA"/>
</dbReference>
<dbReference type="GO" id="GO:0003677">
    <property type="term" value="F:DNA binding"/>
    <property type="evidence" value="ECO:0007669"/>
    <property type="project" value="UniProtKB-KW"/>
</dbReference>
<accession>A0A0J1CY45</accession>
<dbReference type="Proteomes" id="UP000035963">
    <property type="component" value="Unassembled WGS sequence"/>
</dbReference>
<name>A0A0J1CY45_9BURK</name>
<keyword evidence="3" id="KW-1185">Reference proteome</keyword>
<protein>
    <submittedName>
        <fullName evidence="2">DNA-binding protein</fullName>
    </submittedName>
</protein>
<gene>
    <name evidence="2" type="ORF">EOS_14995</name>
</gene>
<dbReference type="AlphaFoldDB" id="A0A0J1CY45"/>
<comment type="caution">
    <text evidence="2">The sequence shown here is derived from an EMBL/GenBank/DDBJ whole genome shotgun (WGS) entry which is preliminary data.</text>
</comment>
<proteinExistence type="predicted"/>
<dbReference type="InterPro" id="IPR010985">
    <property type="entry name" value="Ribbon_hlx_hlx"/>
</dbReference>
<dbReference type="PATRIC" id="fig|908627.4.peg.3344"/>
<dbReference type="GO" id="GO:0006355">
    <property type="term" value="P:regulation of DNA-templated transcription"/>
    <property type="evidence" value="ECO:0007669"/>
    <property type="project" value="InterPro"/>
</dbReference>
<keyword evidence="2" id="KW-0238">DNA-binding</keyword>
<reference evidence="2 3" key="1">
    <citation type="journal article" date="2015" name="Genome Announc.">
        <title>Draft Genome Sequence of Burkholderia sp. Strain PML1(12), an Ectomycorrhizosphere-Inhabiting Bacterium with Effective Mineral-Weathering Ability.</title>
        <authorList>
            <person name="Uroz S."/>
            <person name="Oger P."/>
        </authorList>
    </citation>
    <scope>NUCLEOTIDE SEQUENCE [LARGE SCALE GENOMIC DNA]</scope>
    <source>
        <strain evidence="3">PML1(12)</strain>
    </source>
</reference>
<dbReference type="OrthoDB" id="2389872at2"/>
<organism evidence="2 3">
    <name type="scientific">Caballeronia mineralivorans PML1(12)</name>
    <dbReference type="NCBI Taxonomy" id="908627"/>
    <lineage>
        <taxon>Bacteria</taxon>
        <taxon>Pseudomonadati</taxon>
        <taxon>Pseudomonadota</taxon>
        <taxon>Betaproteobacteria</taxon>
        <taxon>Burkholderiales</taxon>
        <taxon>Burkholderiaceae</taxon>
        <taxon>Caballeronia</taxon>
    </lineage>
</organism>
<evidence type="ECO:0000313" key="2">
    <source>
        <dbReference type="EMBL" id="KLU25465.1"/>
    </source>
</evidence>
<dbReference type="Gene3D" id="1.10.1220.10">
    <property type="entry name" value="Met repressor-like"/>
    <property type="match status" value="1"/>
</dbReference>
<dbReference type="Pfam" id="PF22513">
    <property type="entry name" value="FitA-like_RHH"/>
    <property type="match status" value="1"/>
</dbReference>
<sequence>MANLLVRGIDEALVQSLRERAAAHGRSAEAEHREILAQALSRPKKRSLAEVLASMPNVGEDADFERIQDMGGAPRVFD</sequence>